<keyword evidence="3" id="KW-1185">Reference proteome</keyword>
<dbReference type="EMBL" id="LDEV01002611">
    <property type="protein sequence ID" value="KLJ08366.1"/>
    <property type="molecule type" value="Genomic_DNA"/>
</dbReference>
<dbReference type="AlphaFoldDB" id="A0A0H1BGT0"/>
<dbReference type="OrthoDB" id="4188258at2759"/>
<accession>A0A0H1BGT0</accession>
<feature type="compositionally biased region" description="Low complexity" evidence="1">
    <location>
        <begin position="22"/>
        <end position="36"/>
    </location>
</feature>
<protein>
    <submittedName>
        <fullName evidence="2">Uncharacterized protein</fullName>
    </submittedName>
</protein>
<comment type="caution">
    <text evidence="2">The sequence shown here is derived from an EMBL/GenBank/DDBJ whole genome shotgun (WGS) entry which is preliminary data.</text>
</comment>
<gene>
    <name evidence="2" type="ORF">EMPG_16197</name>
</gene>
<proteinExistence type="predicted"/>
<feature type="region of interest" description="Disordered" evidence="1">
    <location>
        <begin position="1"/>
        <end position="116"/>
    </location>
</feature>
<sequence>MRDGQPLVSSSRHFYPLLHDTSSSPSPSTTRSRVVSQGLTPMNIEAIRRARAHQQDTRGGRNNGGREVSERKQVGDAVSLVSGAEGREEPTGMSTVPRSFSSAPLLSPVLGTPHMW</sequence>
<evidence type="ECO:0000256" key="1">
    <source>
        <dbReference type="SAM" id="MobiDB-lite"/>
    </source>
</evidence>
<evidence type="ECO:0000313" key="2">
    <source>
        <dbReference type="EMBL" id="KLJ08366.1"/>
    </source>
</evidence>
<reference evidence="3" key="1">
    <citation type="journal article" date="2015" name="PLoS Genet.">
        <title>The dynamic genome and transcriptome of the human fungal pathogen Blastomyces and close relative Emmonsia.</title>
        <authorList>
            <person name="Munoz J.F."/>
            <person name="Gauthier G.M."/>
            <person name="Desjardins C.A."/>
            <person name="Gallo J.E."/>
            <person name="Holder J."/>
            <person name="Sullivan T.D."/>
            <person name="Marty A.J."/>
            <person name="Carmen J.C."/>
            <person name="Chen Z."/>
            <person name="Ding L."/>
            <person name="Gujja S."/>
            <person name="Magrini V."/>
            <person name="Misas E."/>
            <person name="Mitreva M."/>
            <person name="Priest M."/>
            <person name="Saif S."/>
            <person name="Whiston E.A."/>
            <person name="Young S."/>
            <person name="Zeng Q."/>
            <person name="Goldman W.E."/>
            <person name="Mardis E.R."/>
            <person name="Taylor J.W."/>
            <person name="McEwen J.G."/>
            <person name="Clay O.K."/>
            <person name="Klein B.S."/>
            <person name="Cuomo C.A."/>
        </authorList>
    </citation>
    <scope>NUCLEOTIDE SEQUENCE [LARGE SCALE GENOMIC DNA]</scope>
    <source>
        <strain evidence="3">UAMH 139</strain>
    </source>
</reference>
<name>A0A0H1BGT0_9EURO</name>
<evidence type="ECO:0000313" key="3">
    <source>
        <dbReference type="Proteomes" id="UP000053573"/>
    </source>
</evidence>
<dbReference type="Proteomes" id="UP000053573">
    <property type="component" value="Unassembled WGS sequence"/>
</dbReference>
<organism evidence="2 3">
    <name type="scientific">Blastomyces silverae</name>
    <dbReference type="NCBI Taxonomy" id="2060906"/>
    <lineage>
        <taxon>Eukaryota</taxon>
        <taxon>Fungi</taxon>
        <taxon>Dikarya</taxon>
        <taxon>Ascomycota</taxon>
        <taxon>Pezizomycotina</taxon>
        <taxon>Eurotiomycetes</taxon>
        <taxon>Eurotiomycetidae</taxon>
        <taxon>Onygenales</taxon>
        <taxon>Ajellomycetaceae</taxon>
        <taxon>Blastomyces</taxon>
    </lineage>
</organism>
<feature type="compositionally biased region" description="Polar residues" evidence="1">
    <location>
        <begin position="92"/>
        <end position="104"/>
    </location>
</feature>